<evidence type="ECO:0000313" key="3">
    <source>
        <dbReference type="EMBL" id="SFN04135.1"/>
    </source>
</evidence>
<dbReference type="InterPro" id="IPR023346">
    <property type="entry name" value="Lysozyme-like_dom_sf"/>
</dbReference>
<sequence length="312" mass="34412">MNTEGIPSSENVYSNDLFGAVLRRWIKIRQESLFLSVLEDFSRDLPLEVPQGLRPGVTHLTFPSGVFSSSPGLSENPAGQNRDEGGHNTGTLDSALKSDGGTMGYVSAFFESGSAPGAIGYDPSGGTSYGIYQLSSRRGTVDEFLDYLDKVKPEWAERLRRSGNADTGSTRGAFPDEWKAIASENPEEFAKIQHSFIKEKFYEPLKEKIEKAFGWDVDGTSEALREALWSTAVQHGVAGAFRLVEETVSRHGIPGNEQDFLKRLYEARATRFGRLPDRIERAVLSRLAGEKELLLSMMGNEKKNSSTFTITA</sequence>
<dbReference type="RefSeq" id="WP_093396147.1">
    <property type="nucleotide sequence ID" value="NZ_FOUU01000011.1"/>
</dbReference>
<dbReference type="AlphaFoldDB" id="A0A1I4VSL1"/>
<name>A0A1I4VSL1_9BACT</name>
<protein>
    <recommendedName>
        <fullName evidence="2">Type VI secretion system spike protein VgrG3-like C-terminal domain-containing protein</fullName>
    </recommendedName>
</protein>
<feature type="domain" description="Type VI secretion system spike protein VgrG3-like C-terminal" evidence="2">
    <location>
        <begin position="103"/>
        <end position="268"/>
    </location>
</feature>
<feature type="region of interest" description="Disordered" evidence="1">
    <location>
        <begin position="68"/>
        <end position="96"/>
    </location>
</feature>
<dbReference type="STRING" id="39841.SAMN05660836_02443"/>
<reference evidence="4" key="1">
    <citation type="submission" date="2016-10" db="EMBL/GenBank/DDBJ databases">
        <authorList>
            <person name="Varghese N."/>
            <person name="Submissions S."/>
        </authorList>
    </citation>
    <scope>NUCLEOTIDE SEQUENCE [LARGE SCALE GENOMIC DNA]</scope>
    <source>
        <strain evidence="4">DSM 9990</strain>
    </source>
</reference>
<keyword evidence="4" id="KW-1185">Reference proteome</keyword>
<dbReference type="SUPFAM" id="SSF53955">
    <property type="entry name" value="Lysozyme-like"/>
    <property type="match status" value="1"/>
</dbReference>
<dbReference type="Pfam" id="PF21277">
    <property type="entry name" value="T6SS_VgrG3-like_C"/>
    <property type="match status" value="1"/>
</dbReference>
<evidence type="ECO:0000256" key="1">
    <source>
        <dbReference type="SAM" id="MobiDB-lite"/>
    </source>
</evidence>
<dbReference type="OrthoDB" id="5378899at2"/>
<dbReference type="EMBL" id="FOUU01000011">
    <property type="protein sequence ID" value="SFN04135.1"/>
    <property type="molecule type" value="Genomic_DNA"/>
</dbReference>
<gene>
    <name evidence="3" type="ORF">SAMN05660836_02443</name>
</gene>
<feature type="compositionally biased region" description="Polar residues" evidence="1">
    <location>
        <begin position="68"/>
        <end position="79"/>
    </location>
</feature>
<evidence type="ECO:0000259" key="2">
    <source>
        <dbReference type="Pfam" id="PF21277"/>
    </source>
</evidence>
<dbReference type="Proteomes" id="UP000199611">
    <property type="component" value="Unassembled WGS sequence"/>
</dbReference>
<dbReference type="InterPro" id="IPR049073">
    <property type="entry name" value="T6SS_VgrG3-like_C"/>
</dbReference>
<organism evidence="3 4">
    <name type="scientific">Thermodesulforhabdus norvegica</name>
    <dbReference type="NCBI Taxonomy" id="39841"/>
    <lineage>
        <taxon>Bacteria</taxon>
        <taxon>Pseudomonadati</taxon>
        <taxon>Thermodesulfobacteriota</taxon>
        <taxon>Syntrophobacteria</taxon>
        <taxon>Syntrophobacterales</taxon>
        <taxon>Thermodesulforhabdaceae</taxon>
        <taxon>Thermodesulforhabdus</taxon>
    </lineage>
</organism>
<accession>A0A1I4VSL1</accession>
<proteinExistence type="predicted"/>
<evidence type="ECO:0000313" key="4">
    <source>
        <dbReference type="Proteomes" id="UP000199611"/>
    </source>
</evidence>